<protein>
    <recommendedName>
        <fullName evidence="3">DUF1894 domain-containing protein</fullName>
    </recommendedName>
</protein>
<dbReference type="GeneID" id="89227579"/>
<sequence>MVCIKNTNCIIIGNEMTLSDCKKLITDVSDEVYLIPGGYQIKGIMLKGSRPFPVGFSGGNLFFQYVKPCFGIFALQIENCHKDITLLREDFIQNNFEKIK</sequence>
<organism evidence="1 2">
    <name type="scientific">Methanolapillus ohkumae</name>
    <dbReference type="NCBI Taxonomy" id="3028298"/>
    <lineage>
        <taxon>Archaea</taxon>
        <taxon>Methanobacteriati</taxon>
        <taxon>Methanobacteriota</taxon>
        <taxon>Stenosarchaea group</taxon>
        <taxon>Methanomicrobia</taxon>
        <taxon>Methanosarcinales</taxon>
        <taxon>Methanosarcinaceae</taxon>
        <taxon>Methanolapillus</taxon>
    </lineage>
</organism>
<proteinExistence type="predicted"/>
<evidence type="ECO:0008006" key="3">
    <source>
        <dbReference type="Google" id="ProtNLM"/>
    </source>
</evidence>
<dbReference type="RefSeq" id="WP_338097948.1">
    <property type="nucleotide sequence ID" value="NZ_CP131061.1"/>
</dbReference>
<name>A0AA96ZV75_9EURY</name>
<dbReference type="EMBL" id="CP131061">
    <property type="protein sequence ID" value="WNY26419.1"/>
    <property type="molecule type" value="Genomic_DNA"/>
</dbReference>
<dbReference type="Proteomes" id="UP001304970">
    <property type="component" value="Chromosome"/>
</dbReference>
<accession>A0AA96ZV75</accession>
<keyword evidence="2" id="KW-1185">Reference proteome</keyword>
<reference evidence="1 2" key="1">
    <citation type="submission" date="2023-07" db="EMBL/GenBank/DDBJ databases">
        <title>Closed genome sequence of Methanosarcinaceae archaeon Am2.</title>
        <authorList>
            <person name="Poehlein A."/>
            <person name="Protasov E."/>
            <person name="Platt K."/>
            <person name="Reeh H."/>
            <person name="Daniel R."/>
            <person name="Brune A."/>
        </authorList>
    </citation>
    <scope>NUCLEOTIDE SEQUENCE [LARGE SCALE GENOMIC DNA]</scope>
    <source>
        <strain evidence="1 2">Am2</strain>
    </source>
</reference>
<evidence type="ECO:0000313" key="2">
    <source>
        <dbReference type="Proteomes" id="UP001304970"/>
    </source>
</evidence>
<dbReference type="InterPro" id="IPR012031">
    <property type="entry name" value="MTH0776-like"/>
</dbReference>
<gene>
    <name evidence="1" type="ORF">MsAm2_01800</name>
</gene>
<dbReference type="AlphaFoldDB" id="A0AA96ZV75"/>
<evidence type="ECO:0000313" key="1">
    <source>
        <dbReference type="EMBL" id="WNY26419.1"/>
    </source>
</evidence>
<dbReference type="Pfam" id="PF08979">
    <property type="entry name" value="DUF1894"/>
    <property type="match status" value="1"/>
</dbReference>